<organism evidence="5 6">
    <name type="scientific">Isoptericola haloaureus</name>
    <dbReference type="NCBI Taxonomy" id="1542902"/>
    <lineage>
        <taxon>Bacteria</taxon>
        <taxon>Bacillati</taxon>
        <taxon>Actinomycetota</taxon>
        <taxon>Actinomycetes</taxon>
        <taxon>Micrococcales</taxon>
        <taxon>Promicromonosporaceae</taxon>
        <taxon>Isoptericola</taxon>
    </lineage>
</organism>
<comment type="caution">
    <text evidence="5">The sequence shown here is derived from an EMBL/GenBank/DDBJ whole genome shotgun (WGS) entry which is preliminary data.</text>
</comment>
<dbReference type="RefSeq" id="WP_332902662.1">
    <property type="nucleotide sequence ID" value="NZ_JBAGLP010000118.1"/>
</dbReference>
<evidence type="ECO:0000256" key="2">
    <source>
        <dbReference type="ARBA" id="ARBA00022741"/>
    </source>
</evidence>
<proteinExistence type="predicted"/>
<dbReference type="InterPro" id="IPR003439">
    <property type="entry name" value="ABC_transporter-like_ATP-bd"/>
</dbReference>
<dbReference type="Pfam" id="PF00005">
    <property type="entry name" value="ABC_tran"/>
    <property type="match status" value="1"/>
</dbReference>
<dbReference type="InterPro" id="IPR027417">
    <property type="entry name" value="P-loop_NTPase"/>
</dbReference>
<keyword evidence="3 5" id="KW-0067">ATP-binding</keyword>
<reference evidence="5" key="2">
    <citation type="submission" date="2024-02" db="EMBL/GenBank/DDBJ databases">
        <authorList>
            <person name="Prathaban M."/>
            <person name="Mythili R."/>
            <person name="Sharmila Devi N."/>
            <person name="Sobanaa M."/>
            <person name="Prathiviraj R."/>
            <person name="Selvin J."/>
        </authorList>
    </citation>
    <scope>NUCLEOTIDE SEQUENCE</scope>
    <source>
        <strain evidence="5">MP1014</strain>
    </source>
</reference>
<evidence type="ECO:0000313" key="6">
    <source>
        <dbReference type="Proteomes" id="UP001310387"/>
    </source>
</evidence>
<keyword evidence="6" id="KW-1185">Reference proteome</keyword>
<dbReference type="Gene3D" id="3.40.50.300">
    <property type="entry name" value="P-loop containing nucleotide triphosphate hydrolases"/>
    <property type="match status" value="1"/>
</dbReference>
<dbReference type="PROSITE" id="PS00211">
    <property type="entry name" value="ABC_TRANSPORTER_1"/>
    <property type="match status" value="1"/>
</dbReference>
<keyword evidence="1" id="KW-0813">Transport</keyword>
<dbReference type="InterPro" id="IPR017871">
    <property type="entry name" value="ABC_transporter-like_CS"/>
</dbReference>
<evidence type="ECO:0000313" key="5">
    <source>
        <dbReference type="EMBL" id="MEG3616152.1"/>
    </source>
</evidence>
<dbReference type="GO" id="GO:0005524">
    <property type="term" value="F:ATP binding"/>
    <property type="evidence" value="ECO:0007669"/>
    <property type="project" value="UniProtKB-KW"/>
</dbReference>
<gene>
    <name evidence="5" type="ORF">V5O49_13540</name>
</gene>
<dbReference type="InterPro" id="IPR015854">
    <property type="entry name" value="ABC_transpr_LolD-like"/>
</dbReference>
<dbReference type="PROSITE" id="PS50893">
    <property type="entry name" value="ABC_TRANSPORTER_2"/>
    <property type="match status" value="1"/>
</dbReference>
<dbReference type="InterPro" id="IPR003593">
    <property type="entry name" value="AAA+_ATPase"/>
</dbReference>
<feature type="domain" description="ABC transporter" evidence="4">
    <location>
        <begin position="13"/>
        <end position="242"/>
    </location>
</feature>
<dbReference type="EMBL" id="JBAGLP010000118">
    <property type="protein sequence ID" value="MEG3616152.1"/>
    <property type="molecule type" value="Genomic_DNA"/>
</dbReference>
<dbReference type="InterPro" id="IPR017911">
    <property type="entry name" value="MacB-like_ATP-bd"/>
</dbReference>
<dbReference type="PANTHER" id="PTHR24220">
    <property type="entry name" value="IMPORT ATP-BINDING PROTEIN"/>
    <property type="match status" value="1"/>
</dbReference>
<dbReference type="SUPFAM" id="SSF52540">
    <property type="entry name" value="P-loop containing nucleoside triphosphate hydrolases"/>
    <property type="match status" value="1"/>
</dbReference>
<dbReference type="PANTHER" id="PTHR24220:SF86">
    <property type="entry name" value="ABC TRANSPORTER ABCH.1"/>
    <property type="match status" value="1"/>
</dbReference>
<evidence type="ECO:0000256" key="1">
    <source>
        <dbReference type="ARBA" id="ARBA00022448"/>
    </source>
</evidence>
<name>A0ABU7Z9F1_9MICO</name>
<reference evidence="5" key="1">
    <citation type="journal article" date="2024" name="Antonie Van Leeuwenhoek">
        <title>Isoptericola haloaureus sp. nov., a dimorphic actinobacterium isolated from mangrove sediments of southeast India, implicating biosaline agricultural significance through nitrogen fixation and salt tolerance genes.</title>
        <authorList>
            <person name="Prathaban M."/>
            <person name="Prathiviraj R."/>
            <person name="Ravichandran M."/>
            <person name="Natarajan S.D."/>
            <person name="Sobanaa M."/>
            <person name="Hari Krishna Kumar S."/>
            <person name="Chandrasekar V."/>
            <person name="Selvin J."/>
        </authorList>
    </citation>
    <scope>NUCLEOTIDE SEQUENCE</scope>
    <source>
        <strain evidence="5">MP1014</strain>
    </source>
</reference>
<dbReference type="SMART" id="SM00382">
    <property type="entry name" value="AAA"/>
    <property type="match status" value="1"/>
</dbReference>
<evidence type="ECO:0000256" key="3">
    <source>
        <dbReference type="ARBA" id="ARBA00022840"/>
    </source>
</evidence>
<accession>A0ABU7Z9F1</accession>
<evidence type="ECO:0000259" key="4">
    <source>
        <dbReference type="PROSITE" id="PS50893"/>
    </source>
</evidence>
<dbReference type="Proteomes" id="UP001310387">
    <property type="component" value="Unassembled WGS sequence"/>
</dbReference>
<dbReference type="CDD" id="cd03255">
    <property type="entry name" value="ABC_MJ0796_LolCDE_FtsE"/>
    <property type="match status" value="1"/>
</dbReference>
<sequence length="242" mass="25525">MTAPEVPPVEPVVALRGVSKSYATGAGDLTVLRDVDLTIRDGERVAIVGPSGSGKSTMLGIMGTLDAPSAGDVVLRGRSTATMGDAERSDLRSRTLGFVFQQFHLLPHADAVENVALGMLYSGFVRAERRRRAVEALRRVGLGGRLDHRPTQLSGGEQQRVAVARAIAHEPALLLADEPTGALDEATGESIIDLLCRLDGVSVVVITHDPAVAARFPRQVRIRDGRIVADGVGPVASDGEGR</sequence>
<protein>
    <submittedName>
        <fullName evidence="5">ABC transporter ATP-binding protein</fullName>
    </submittedName>
</protein>
<keyword evidence="2" id="KW-0547">Nucleotide-binding</keyword>